<reference evidence="1 2" key="1">
    <citation type="submission" date="2017-10" db="EMBL/GenBank/DDBJ databases">
        <title>A large-scale comparative metagenomic study reveals the eutrophication-driven functional interactions in six Microcystis-epibionts communities.</title>
        <authorList>
            <person name="Li Q."/>
            <person name="Lin F."/>
        </authorList>
    </citation>
    <scope>NUCLEOTIDE SEQUENCE [LARGE SCALE GENOMIC DNA]</scope>
    <source>
        <strain evidence="1">TW10</strain>
    </source>
</reference>
<dbReference type="EMBL" id="QQWD01000031">
    <property type="protein sequence ID" value="REJ47713.1"/>
    <property type="molecule type" value="Genomic_DNA"/>
</dbReference>
<dbReference type="InterPro" id="IPR029063">
    <property type="entry name" value="SAM-dependent_MTases_sf"/>
</dbReference>
<dbReference type="SUPFAM" id="SSF53335">
    <property type="entry name" value="S-adenosyl-L-methionine-dependent methyltransferases"/>
    <property type="match status" value="1"/>
</dbReference>
<sequence>MLERRFERLNALADINSASKYLEIGVCSGDTFIRVKVPKKIAVDPYFRDDVHKKYANENSIFYEITSDSFFSTLAPQQGEFDLIYLDGLHTFEQTFRDFCNSLRYSHSRTIWLIDDTYPISWVASISNYRLFCRLRKWIKIKDPRWMGDVYKVIFAIHDFFPQFSYATFPGHGQTVLWLETRKDFTPTWDSLEKISRLSYWDFEKFKDTHLLIRDPETILDQIKNSFA</sequence>
<dbReference type="AlphaFoldDB" id="A0A3E0LLI4"/>
<accession>A0A3E0LLI4</accession>
<dbReference type="GO" id="GO:0032259">
    <property type="term" value="P:methylation"/>
    <property type="evidence" value="ECO:0007669"/>
    <property type="project" value="UniProtKB-KW"/>
</dbReference>
<name>A0A3E0LLI4_9CHRO</name>
<comment type="caution">
    <text evidence="1">The sequence shown here is derived from an EMBL/GenBank/DDBJ whole genome shotgun (WGS) entry which is preliminary data.</text>
</comment>
<dbReference type="Gene3D" id="3.40.50.150">
    <property type="entry name" value="Vaccinia Virus protein VP39"/>
    <property type="match status" value="1"/>
</dbReference>
<organism evidence="1 2">
    <name type="scientific">Microcystis wesenbergii TW10</name>
    <dbReference type="NCBI Taxonomy" id="2060474"/>
    <lineage>
        <taxon>Bacteria</taxon>
        <taxon>Bacillati</taxon>
        <taxon>Cyanobacteriota</taxon>
        <taxon>Cyanophyceae</taxon>
        <taxon>Oscillatoriophycideae</taxon>
        <taxon>Chroococcales</taxon>
        <taxon>Microcystaceae</taxon>
        <taxon>Microcystis</taxon>
    </lineage>
</organism>
<protein>
    <submittedName>
        <fullName evidence="1">Class I SAM-dependent methyltransferase</fullName>
    </submittedName>
</protein>
<keyword evidence="1" id="KW-0489">Methyltransferase</keyword>
<gene>
    <name evidence="1" type="ORF">DWQ51_20015</name>
</gene>
<dbReference type="Proteomes" id="UP000257002">
    <property type="component" value="Unassembled WGS sequence"/>
</dbReference>
<proteinExistence type="predicted"/>
<dbReference type="GO" id="GO:0008168">
    <property type="term" value="F:methyltransferase activity"/>
    <property type="evidence" value="ECO:0007669"/>
    <property type="project" value="UniProtKB-KW"/>
</dbReference>
<dbReference type="Pfam" id="PF13578">
    <property type="entry name" value="Methyltransf_24"/>
    <property type="match status" value="1"/>
</dbReference>
<evidence type="ECO:0000313" key="1">
    <source>
        <dbReference type="EMBL" id="REJ47713.1"/>
    </source>
</evidence>
<keyword evidence="1" id="KW-0808">Transferase</keyword>
<evidence type="ECO:0000313" key="2">
    <source>
        <dbReference type="Proteomes" id="UP000257002"/>
    </source>
</evidence>